<sequence>MMTGLHGVRLIFSLGSTLSSSFLFLPDITPLQSFQVSFLWLVPPPSCKSASHTGVPYWKGTLFRLAGFPLESIIPLDVPTVIVADDALDSRTGLAETHTLGVFFLYSFCHDLALKMSLAWINDLTDYALLFAIWMRSCCIRFTLDTALGWKRKGSHPLPGGLGVVSHCHGLAVRIRPQGSILFSVPGSGWFLRFSSNVFGSRILRCDPSLRRGVY</sequence>
<keyword evidence="3" id="KW-1185">Reference proteome</keyword>
<evidence type="ECO:0000313" key="2">
    <source>
        <dbReference type="EMBL" id="KAH7236303.1"/>
    </source>
</evidence>
<protein>
    <recommendedName>
        <fullName evidence="4">Secreted protein</fullName>
    </recommendedName>
</protein>
<dbReference type="AlphaFoldDB" id="A0A8K0W731"/>
<name>A0A8K0W731_9HYPO</name>
<feature type="chain" id="PRO_5035419965" description="Secreted protein" evidence="1">
    <location>
        <begin position="20"/>
        <end position="215"/>
    </location>
</feature>
<organism evidence="2 3">
    <name type="scientific">Fusarium tricinctum</name>
    <dbReference type="NCBI Taxonomy" id="61284"/>
    <lineage>
        <taxon>Eukaryota</taxon>
        <taxon>Fungi</taxon>
        <taxon>Dikarya</taxon>
        <taxon>Ascomycota</taxon>
        <taxon>Pezizomycotina</taxon>
        <taxon>Sordariomycetes</taxon>
        <taxon>Hypocreomycetidae</taxon>
        <taxon>Hypocreales</taxon>
        <taxon>Nectriaceae</taxon>
        <taxon>Fusarium</taxon>
        <taxon>Fusarium tricinctum species complex</taxon>
    </lineage>
</organism>
<gene>
    <name evidence="2" type="ORF">BKA59DRAFT_306430</name>
</gene>
<accession>A0A8K0W731</accession>
<evidence type="ECO:0008006" key="4">
    <source>
        <dbReference type="Google" id="ProtNLM"/>
    </source>
</evidence>
<evidence type="ECO:0000313" key="3">
    <source>
        <dbReference type="Proteomes" id="UP000813427"/>
    </source>
</evidence>
<keyword evidence="1" id="KW-0732">Signal</keyword>
<dbReference type="Proteomes" id="UP000813427">
    <property type="component" value="Unassembled WGS sequence"/>
</dbReference>
<proteinExistence type="predicted"/>
<reference evidence="2" key="1">
    <citation type="journal article" date="2021" name="Nat. Commun.">
        <title>Genetic determinants of endophytism in the Arabidopsis root mycobiome.</title>
        <authorList>
            <person name="Mesny F."/>
            <person name="Miyauchi S."/>
            <person name="Thiergart T."/>
            <person name="Pickel B."/>
            <person name="Atanasova L."/>
            <person name="Karlsson M."/>
            <person name="Huettel B."/>
            <person name="Barry K.W."/>
            <person name="Haridas S."/>
            <person name="Chen C."/>
            <person name="Bauer D."/>
            <person name="Andreopoulos W."/>
            <person name="Pangilinan J."/>
            <person name="LaButti K."/>
            <person name="Riley R."/>
            <person name="Lipzen A."/>
            <person name="Clum A."/>
            <person name="Drula E."/>
            <person name="Henrissat B."/>
            <person name="Kohler A."/>
            <person name="Grigoriev I.V."/>
            <person name="Martin F.M."/>
            <person name="Hacquard S."/>
        </authorList>
    </citation>
    <scope>NUCLEOTIDE SEQUENCE</scope>
    <source>
        <strain evidence="2">MPI-SDFR-AT-0068</strain>
    </source>
</reference>
<dbReference type="EMBL" id="JAGPXF010000007">
    <property type="protein sequence ID" value="KAH7236303.1"/>
    <property type="molecule type" value="Genomic_DNA"/>
</dbReference>
<evidence type="ECO:0000256" key="1">
    <source>
        <dbReference type="SAM" id="SignalP"/>
    </source>
</evidence>
<comment type="caution">
    <text evidence="2">The sequence shown here is derived from an EMBL/GenBank/DDBJ whole genome shotgun (WGS) entry which is preliminary data.</text>
</comment>
<feature type="signal peptide" evidence="1">
    <location>
        <begin position="1"/>
        <end position="19"/>
    </location>
</feature>